<keyword evidence="2" id="KW-1185">Reference proteome</keyword>
<comment type="caution">
    <text evidence="1">The sequence shown here is derived from an EMBL/GenBank/DDBJ whole genome shotgun (WGS) entry which is preliminary data.</text>
</comment>
<name>A0A0C2JUH8_THEKT</name>
<reference evidence="1 2" key="1">
    <citation type="journal article" date="2014" name="Genome Biol. Evol.">
        <title>The genome of the myxosporean Thelohanellus kitauei shows adaptations to nutrient acquisition within its fish host.</title>
        <authorList>
            <person name="Yang Y."/>
            <person name="Xiong J."/>
            <person name="Zhou Z."/>
            <person name="Huo F."/>
            <person name="Miao W."/>
            <person name="Ran C."/>
            <person name="Liu Y."/>
            <person name="Zhang J."/>
            <person name="Feng J."/>
            <person name="Wang M."/>
            <person name="Wang M."/>
            <person name="Wang L."/>
            <person name="Yao B."/>
        </authorList>
    </citation>
    <scope>NUCLEOTIDE SEQUENCE [LARGE SCALE GENOMIC DNA]</scope>
    <source>
        <strain evidence="1">Wuqing</strain>
    </source>
</reference>
<evidence type="ECO:0000313" key="2">
    <source>
        <dbReference type="Proteomes" id="UP000031668"/>
    </source>
</evidence>
<protein>
    <submittedName>
        <fullName evidence="1">Uncharacterized protein</fullName>
    </submittedName>
</protein>
<organism evidence="1 2">
    <name type="scientific">Thelohanellus kitauei</name>
    <name type="common">Myxosporean</name>
    <dbReference type="NCBI Taxonomy" id="669202"/>
    <lineage>
        <taxon>Eukaryota</taxon>
        <taxon>Metazoa</taxon>
        <taxon>Cnidaria</taxon>
        <taxon>Myxozoa</taxon>
        <taxon>Myxosporea</taxon>
        <taxon>Bivalvulida</taxon>
        <taxon>Platysporina</taxon>
        <taxon>Myxobolidae</taxon>
        <taxon>Thelohanellus</taxon>
    </lineage>
</organism>
<gene>
    <name evidence="1" type="ORF">RF11_11850</name>
</gene>
<dbReference type="AlphaFoldDB" id="A0A0C2JUH8"/>
<evidence type="ECO:0000313" key="1">
    <source>
        <dbReference type="EMBL" id="KII73043.1"/>
    </source>
</evidence>
<dbReference type="EMBL" id="JWZT01001021">
    <property type="protein sequence ID" value="KII73043.1"/>
    <property type="molecule type" value="Genomic_DNA"/>
</dbReference>
<proteinExistence type="predicted"/>
<accession>A0A0C2JUH8</accession>
<sequence>MSYTGVSLETKLNPKEDIVEQIEDPEDLAILMGWSDEQKESRLRVAIPKDLKQMVTKELEGNKGKKSSRYEELKGAVISVFRKIYGDAQGFTNFMQAKLHDFRDCVKFGEYLMDCLKRFNCNLPEDQAITMETSPKK</sequence>
<dbReference type="Proteomes" id="UP000031668">
    <property type="component" value="Unassembled WGS sequence"/>
</dbReference>